<evidence type="ECO:0000313" key="9">
    <source>
        <dbReference type="EMBL" id="CAB5011139.1"/>
    </source>
</evidence>
<accession>A0A6J6T0M9</accession>
<evidence type="ECO:0000256" key="2">
    <source>
        <dbReference type="ARBA" id="ARBA00022777"/>
    </source>
</evidence>
<dbReference type="InterPro" id="IPR017508">
    <property type="entry name" value="HipA_N1"/>
</dbReference>
<feature type="domain" description="HipA N-terminal subdomain 1" evidence="4">
    <location>
        <begin position="23"/>
        <end position="95"/>
    </location>
</feature>
<evidence type="ECO:0000313" key="5">
    <source>
        <dbReference type="EMBL" id="CAB4365660.1"/>
    </source>
</evidence>
<dbReference type="Pfam" id="PF13657">
    <property type="entry name" value="Couple_hipA"/>
    <property type="match status" value="1"/>
</dbReference>
<keyword evidence="1" id="KW-0808">Transferase</keyword>
<dbReference type="Pfam" id="PF07804">
    <property type="entry name" value="HipA_C"/>
    <property type="match status" value="1"/>
</dbReference>
<proteinExistence type="predicted"/>
<evidence type="ECO:0000313" key="8">
    <source>
        <dbReference type="EMBL" id="CAB4959857.1"/>
    </source>
</evidence>
<feature type="domain" description="HipA-like C-terminal" evidence="3">
    <location>
        <begin position="173"/>
        <end position="369"/>
    </location>
</feature>
<dbReference type="PANTHER" id="PTHR37419:SF8">
    <property type="entry name" value="TOXIN YJJJ"/>
    <property type="match status" value="1"/>
</dbReference>
<dbReference type="EMBL" id="CAFBOL010000110">
    <property type="protein sequence ID" value="CAB5011139.1"/>
    <property type="molecule type" value="Genomic_DNA"/>
</dbReference>
<dbReference type="EMBL" id="CAFAAV010000254">
    <property type="protein sequence ID" value="CAB4834204.1"/>
    <property type="molecule type" value="Genomic_DNA"/>
</dbReference>
<dbReference type="EMBL" id="CAESGF010000039">
    <property type="protein sequence ID" value="CAB4365660.1"/>
    <property type="molecule type" value="Genomic_DNA"/>
</dbReference>
<dbReference type="EMBL" id="CAFBMT010000043">
    <property type="protein sequence ID" value="CAB4959857.1"/>
    <property type="molecule type" value="Genomic_DNA"/>
</dbReference>
<gene>
    <name evidence="6" type="ORF">UFOPK2656_02875</name>
    <name evidence="7" type="ORF">UFOPK3099_02505</name>
    <name evidence="8" type="ORF">UFOPK3651_03436</name>
    <name evidence="9" type="ORF">UFOPK3931_02822</name>
    <name evidence="5" type="ORF">UFOPK4189_03402</name>
</gene>
<dbReference type="InterPro" id="IPR052028">
    <property type="entry name" value="HipA_Ser/Thr_kinase"/>
</dbReference>
<dbReference type="AlphaFoldDB" id="A0A6J6T0M9"/>
<dbReference type="EMBL" id="CAEZYF010000024">
    <property type="protein sequence ID" value="CAB4740682.1"/>
    <property type="molecule type" value="Genomic_DNA"/>
</dbReference>
<protein>
    <submittedName>
        <fullName evidence="6">Unannotated protein</fullName>
    </submittedName>
</protein>
<evidence type="ECO:0000259" key="4">
    <source>
        <dbReference type="Pfam" id="PF13657"/>
    </source>
</evidence>
<keyword evidence="2" id="KW-0418">Kinase</keyword>
<organism evidence="6">
    <name type="scientific">freshwater metagenome</name>
    <dbReference type="NCBI Taxonomy" id="449393"/>
    <lineage>
        <taxon>unclassified sequences</taxon>
        <taxon>metagenomes</taxon>
        <taxon>ecological metagenomes</taxon>
    </lineage>
</organism>
<dbReference type="PANTHER" id="PTHR37419">
    <property type="entry name" value="SERINE/THREONINE-PROTEIN KINASE TOXIN HIPA"/>
    <property type="match status" value="1"/>
</dbReference>
<reference evidence="6" key="1">
    <citation type="submission" date="2020-05" db="EMBL/GenBank/DDBJ databases">
        <authorList>
            <person name="Chiriac C."/>
            <person name="Salcher M."/>
            <person name="Ghai R."/>
            <person name="Kavagutti S V."/>
        </authorList>
    </citation>
    <scope>NUCLEOTIDE SEQUENCE</scope>
</reference>
<evidence type="ECO:0000256" key="1">
    <source>
        <dbReference type="ARBA" id="ARBA00022679"/>
    </source>
</evidence>
<dbReference type="GO" id="GO:0005829">
    <property type="term" value="C:cytosol"/>
    <property type="evidence" value="ECO:0007669"/>
    <property type="project" value="TreeGrafter"/>
</dbReference>
<evidence type="ECO:0000259" key="3">
    <source>
        <dbReference type="Pfam" id="PF07804"/>
    </source>
</evidence>
<dbReference type="InterPro" id="IPR012893">
    <property type="entry name" value="HipA-like_C"/>
</dbReference>
<sequence>MSAPTALEVHVEIYGATVLAGIAYLTARRGAVTTRFEYDRGYLTTPGSFDLSPHLRRQDRSATTNGLPGACADSAPDRWGRNLIKRRVQAAARDTRTTPAAITEIDYLCGVSDITRQGALRFRARGGGPFVADSLDVPRLIELPALLAATREVTRGADDLTAVKLLLAAGSASLGGARPKASVRDGDRLAIAKFPHHADDWDVIAWEATMLDLAAHCEITVPRHRLETISGASVLLMDRFDRDGPRRVPYISAMTLLDRTDGQDADYVEIAEAISAHGANVNGDLRQLWRRIAFSVAVNNTDDHLRNHGLLHAAGGWMLAPVFDVNPNPDQAAHRATSVVGATDRAGCLRALLDGAEYFAYTPSAALETWSLIIAAVAAWRGVATANGISVAEQRRFADTLDSVPIAG</sequence>
<dbReference type="GO" id="GO:0004674">
    <property type="term" value="F:protein serine/threonine kinase activity"/>
    <property type="evidence" value="ECO:0007669"/>
    <property type="project" value="TreeGrafter"/>
</dbReference>
<evidence type="ECO:0000313" key="7">
    <source>
        <dbReference type="EMBL" id="CAB4834204.1"/>
    </source>
</evidence>
<evidence type="ECO:0000313" key="6">
    <source>
        <dbReference type="EMBL" id="CAB4740682.1"/>
    </source>
</evidence>
<name>A0A6J6T0M9_9ZZZZ</name>